<dbReference type="EMBL" id="RCIY01000088">
    <property type="protein sequence ID" value="TGG78151.1"/>
    <property type="molecule type" value="Genomic_DNA"/>
</dbReference>
<accession>A0A6C1C877</accession>
<reference evidence="1 2" key="1">
    <citation type="submission" date="2018-10" db="EMBL/GenBank/DDBJ databases">
        <title>Isolation of pseudouridimycin from Streptomyces albus DSM 40763.</title>
        <authorList>
            <person name="Rosenqvist P."/>
            <person name="Metsae-Ketelae M."/>
            <person name="Virta P."/>
        </authorList>
    </citation>
    <scope>NUCLEOTIDE SEQUENCE [LARGE SCALE GENOMIC DNA]</scope>
    <source>
        <strain evidence="1 2">DSM 40763</strain>
    </source>
</reference>
<comment type="caution">
    <text evidence="1">The sequence shown here is derived from an EMBL/GenBank/DDBJ whole genome shotgun (WGS) entry which is preliminary data.</text>
</comment>
<protein>
    <submittedName>
        <fullName evidence="1">DUF397 domain-containing protein</fullName>
    </submittedName>
</protein>
<evidence type="ECO:0000313" key="2">
    <source>
        <dbReference type="Proteomes" id="UP000298111"/>
    </source>
</evidence>
<gene>
    <name evidence="1" type="ORF">D8771_26265</name>
</gene>
<organism evidence="1 2">
    <name type="scientific">Streptomyces albus</name>
    <dbReference type="NCBI Taxonomy" id="1888"/>
    <lineage>
        <taxon>Bacteria</taxon>
        <taxon>Bacillati</taxon>
        <taxon>Actinomycetota</taxon>
        <taxon>Actinomycetes</taxon>
        <taxon>Kitasatosporales</taxon>
        <taxon>Streptomycetaceae</taxon>
        <taxon>Streptomyces</taxon>
    </lineage>
</organism>
<proteinExistence type="predicted"/>
<dbReference type="AlphaFoldDB" id="A0A6C1C877"/>
<evidence type="ECO:0000313" key="1">
    <source>
        <dbReference type="EMBL" id="TGG78151.1"/>
    </source>
</evidence>
<dbReference type="RefSeq" id="WP_016469922.1">
    <property type="nucleotide sequence ID" value="NZ_BBQG01000009.1"/>
</dbReference>
<dbReference type="Proteomes" id="UP000298111">
    <property type="component" value="Unassembled WGS sequence"/>
</dbReference>
<sequence>MIQRTPAPAWRTSSYSDDREACVEVATNLDATVPVRDTKQRGDAHQPTLVFPREVWARFVTHVKPREGATG</sequence>
<dbReference type="InterPro" id="IPR007278">
    <property type="entry name" value="DUF397"/>
</dbReference>
<dbReference type="Pfam" id="PF04149">
    <property type="entry name" value="DUF397"/>
    <property type="match status" value="1"/>
</dbReference>
<dbReference type="GeneID" id="75181166"/>
<name>A0A6C1C877_9ACTN</name>